<evidence type="ECO:0000259" key="14">
    <source>
        <dbReference type="PROSITE" id="PS50109"/>
    </source>
</evidence>
<proteinExistence type="predicted"/>
<dbReference type="CDD" id="cd12915">
    <property type="entry name" value="PDC2_DGC_like"/>
    <property type="match status" value="1"/>
</dbReference>
<evidence type="ECO:0000313" key="17">
    <source>
        <dbReference type="Proteomes" id="UP000277007"/>
    </source>
</evidence>
<dbReference type="PROSITE" id="PS50109">
    <property type="entry name" value="HIS_KIN"/>
    <property type="match status" value="1"/>
</dbReference>
<dbReference type="FunFam" id="3.30.565.10:FF:000023">
    <property type="entry name" value="PAS domain-containing sensor histidine kinase"/>
    <property type="match status" value="1"/>
</dbReference>
<evidence type="ECO:0000256" key="9">
    <source>
        <dbReference type="ARBA" id="ARBA00022840"/>
    </source>
</evidence>
<keyword evidence="11 13" id="KW-0472">Membrane</keyword>
<feature type="transmembrane region" description="Helical" evidence="13">
    <location>
        <begin position="20"/>
        <end position="46"/>
    </location>
</feature>
<evidence type="ECO:0000256" key="1">
    <source>
        <dbReference type="ARBA" id="ARBA00000085"/>
    </source>
</evidence>
<accession>A0A3S0JEZ4</accession>
<dbReference type="InterPro" id="IPR035965">
    <property type="entry name" value="PAS-like_dom_sf"/>
</dbReference>
<dbReference type="EC" id="2.7.13.3" evidence="3"/>
<comment type="subcellular location">
    <subcellularLocation>
        <location evidence="2">Cell membrane</location>
    </subcellularLocation>
</comment>
<keyword evidence="13" id="KW-1133">Transmembrane helix</keyword>
<evidence type="ECO:0000256" key="13">
    <source>
        <dbReference type="SAM" id="Phobius"/>
    </source>
</evidence>
<dbReference type="InterPro" id="IPR050736">
    <property type="entry name" value="Sensor_HK_Regulatory"/>
</dbReference>
<dbReference type="Gene3D" id="3.30.565.10">
    <property type="entry name" value="Histidine kinase-like ATPase, C-terminal domain"/>
    <property type="match status" value="1"/>
</dbReference>
<feature type="region of interest" description="Disordered" evidence="12">
    <location>
        <begin position="585"/>
        <end position="604"/>
    </location>
</feature>
<dbReference type="SMART" id="SM00387">
    <property type="entry name" value="HATPase_c"/>
    <property type="match status" value="1"/>
</dbReference>
<dbReference type="GO" id="GO:0006355">
    <property type="term" value="P:regulation of DNA-templated transcription"/>
    <property type="evidence" value="ECO:0007669"/>
    <property type="project" value="InterPro"/>
</dbReference>
<evidence type="ECO:0000313" key="16">
    <source>
        <dbReference type="EMBL" id="RTR16037.1"/>
    </source>
</evidence>
<evidence type="ECO:0000256" key="2">
    <source>
        <dbReference type="ARBA" id="ARBA00004236"/>
    </source>
</evidence>
<dbReference type="Proteomes" id="UP000277007">
    <property type="component" value="Unassembled WGS sequence"/>
</dbReference>
<dbReference type="SUPFAM" id="SSF47384">
    <property type="entry name" value="Homodimeric domain of signal transducing histidine kinase"/>
    <property type="match status" value="1"/>
</dbReference>
<dbReference type="InterPro" id="IPR013767">
    <property type="entry name" value="PAS_fold"/>
</dbReference>
<dbReference type="PANTHER" id="PTHR43711:SF1">
    <property type="entry name" value="HISTIDINE KINASE 1"/>
    <property type="match status" value="1"/>
</dbReference>
<dbReference type="InterPro" id="IPR005467">
    <property type="entry name" value="His_kinase_dom"/>
</dbReference>
<keyword evidence="4" id="KW-1003">Cell membrane</keyword>
<dbReference type="Gene3D" id="3.30.450.20">
    <property type="entry name" value="PAS domain"/>
    <property type="match status" value="2"/>
</dbReference>
<dbReference type="InterPro" id="IPR036890">
    <property type="entry name" value="HATPase_C_sf"/>
</dbReference>
<dbReference type="SMART" id="SM00091">
    <property type="entry name" value="PAS"/>
    <property type="match status" value="1"/>
</dbReference>
<dbReference type="PROSITE" id="PS50112">
    <property type="entry name" value="PAS"/>
    <property type="match status" value="1"/>
</dbReference>
<dbReference type="OrthoDB" id="9813151at2"/>
<dbReference type="SMART" id="SM00388">
    <property type="entry name" value="HisKA"/>
    <property type="match status" value="1"/>
</dbReference>
<dbReference type="AlphaFoldDB" id="A0A3S0JEZ4"/>
<reference evidence="16 17" key="1">
    <citation type="submission" date="2018-12" db="EMBL/GenBank/DDBJ databases">
        <authorList>
            <person name="Yang Y."/>
        </authorList>
    </citation>
    <scope>NUCLEOTIDE SEQUENCE [LARGE SCALE GENOMIC DNA]</scope>
    <source>
        <strain evidence="16 17">L-25-5w-1</strain>
    </source>
</reference>
<dbReference type="PANTHER" id="PTHR43711">
    <property type="entry name" value="TWO-COMPONENT HISTIDINE KINASE"/>
    <property type="match status" value="1"/>
</dbReference>
<keyword evidence="5" id="KW-0597">Phosphoprotein</keyword>
<evidence type="ECO:0000259" key="15">
    <source>
        <dbReference type="PROSITE" id="PS50112"/>
    </source>
</evidence>
<sequence>MDESASPALPPPPTRRPPVLGGALASVRFLMLASGLAFILVVNGLIGYGIFQRYGESLDAGARATRDLARLLEQHTARVLSTPDRRLGNLDGLAARLDQARDGGPGRALLLRHDGTILLERPDRKAAPPTFADWPTLRDALADREEIGLRALAPDGQDSLVSLRRVEGHPYLVAATLPRADALTDWRRDTAAWAAIGVVMTIAIALLTAFVVRQHARLEEDQAQLAAASRRIRGILDSMLDAVVTFDADGRILTFNRAAERMFGAAARDMVGQSINALIPDGVISANDHDLTALRPDGRAFPIGFMVSDLHVIDQPDEARTAPHVFVGVIRDMTRRKKQEAELIASKTQAELANRAKSEFLANMSHELRTPLNAIIGFAEILSSDFFGVLNARQKSCVQDIHDSGAHLLSIVNAVLDMSKLESGHYEVQEEAVEAHEAIAQCLMMVRDRANANGVALRNEAAAAIATLWVDRRAFKQVILNLLSNAVKFTPSGGSVTITAGPDRDGGFSLSVRDTGIGIPAEFMDDLFQAFRQAENSANRRYEGTGLGLSIAKNLLDLHGGSLTCRSVVGGGTTMTVHLPATRLLPPGVTRSGHSRTGAPHGAP</sequence>
<dbReference type="PRINTS" id="PR00344">
    <property type="entry name" value="BCTRLSENSOR"/>
</dbReference>
<keyword evidence="6" id="KW-0808">Transferase</keyword>
<dbReference type="RefSeq" id="WP_126619410.1">
    <property type="nucleotide sequence ID" value="NZ_JBHUCY010000074.1"/>
</dbReference>
<evidence type="ECO:0000256" key="6">
    <source>
        <dbReference type="ARBA" id="ARBA00022679"/>
    </source>
</evidence>
<evidence type="ECO:0000256" key="8">
    <source>
        <dbReference type="ARBA" id="ARBA00022777"/>
    </source>
</evidence>
<dbReference type="GO" id="GO:0005886">
    <property type="term" value="C:plasma membrane"/>
    <property type="evidence" value="ECO:0007669"/>
    <property type="project" value="UniProtKB-SubCell"/>
</dbReference>
<dbReference type="InterPro" id="IPR000014">
    <property type="entry name" value="PAS"/>
</dbReference>
<dbReference type="InterPro" id="IPR004358">
    <property type="entry name" value="Sig_transdc_His_kin-like_C"/>
</dbReference>
<dbReference type="GO" id="GO:0005524">
    <property type="term" value="F:ATP binding"/>
    <property type="evidence" value="ECO:0007669"/>
    <property type="project" value="UniProtKB-KW"/>
</dbReference>
<keyword evidence="10" id="KW-0902">Two-component regulatory system</keyword>
<evidence type="ECO:0000256" key="12">
    <source>
        <dbReference type="SAM" id="MobiDB-lite"/>
    </source>
</evidence>
<protein>
    <recommendedName>
        <fullName evidence="3">histidine kinase</fullName>
        <ecNumber evidence="3">2.7.13.3</ecNumber>
    </recommendedName>
</protein>
<evidence type="ECO:0000256" key="7">
    <source>
        <dbReference type="ARBA" id="ARBA00022741"/>
    </source>
</evidence>
<feature type="transmembrane region" description="Helical" evidence="13">
    <location>
        <begin position="191"/>
        <end position="212"/>
    </location>
</feature>
<evidence type="ECO:0000256" key="5">
    <source>
        <dbReference type="ARBA" id="ARBA00022553"/>
    </source>
</evidence>
<dbReference type="InterPro" id="IPR036097">
    <property type="entry name" value="HisK_dim/P_sf"/>
</dbReference>
<dbReference type="Gene3D" id="1.10.287.130">
    <property type="match status" value="1"/>
</dbReference>
<keyword evidence="9" id="KW-0067">ATP-binding</keyword>
<dbReference type="CDD" id="cd16922">
    <property type="entry name" value="HATPase_EvgS-ArcB-TorS-like"/>
    <property type="match status" value="1"/>
</dbReference>
<dbReference type="InterPro" id="IPR003661">
    <property type="entry name" value="HisK_dim/P_dom"/>
</dbReference>
<dbReference type="NCBIfam" id="TIGR00229">
    <property type="entry name" value="sensory_box"/>
    <property type="match status" value="1"/>
</dbReference>
<dbReference type="EMBL" id="RXMA01000028">
    <property type="protein sequence ID" value="RTR16037.1"/>
    <property type="molecule type" value="Genomic_DNA"/>
</dbReference>
<organism evidence="16 17">
    <name type="scientific">Azospirillum griseum</name>
    <dbReference type="NCBI Taxonomy" id="2496639"/>
    <lineage>
        <taxon>Bacteria</taxon>
        <taxon>Pseudomonadati</taxon>
        <taxon>Pseudomonadota</taxon>
        <taxon>Alphaproteobacteria</taxon>
        <taxon>Rhodospirillales</taxon>
        <taxon>Azospirillaceae</taxon>
        <taxon>Azospirillum</taxon>
    </lineage>
</organism>
<dbReference type="CDD" id="cd00130">
    <property type="entry name" value="PAS"/>
    <property type="match status" value="1"/>
</dbReference>
<keyword evidence="7" id="KW-0547">Nucleotide-binding</keyword>
<comment type="caution">
    <text evidence="16">The sequence shown here is derived from an EMBL/GenBank/DDBJ whole genome shotgun (WGS) entry which is preliminary data.</text>
</comment>
<keyword evidence="8" id="KW-0418">Kinase</keyword>
<dbReference type="Pfam" id="PF00989">
    <property type="entry name" value="PAS"/>
    <property type="match status" value="1"/>
</dbReference>
<comment type="catalytic activity">
    <reaction evidence="1">
        <text>ATP + protein L-histidine = ADP + protein N-phospho-L-histidine.</text>
        <dbReference type="EC" id="2.7.13.3"/>
    </reaction>
</comment>
<feature type="domain" description="PAS" evidence="15">
    <location>
        <begin position="228"/>
        <end position="281"/>
    </location>
</feature>
<gene>
    <name evidence="16" type="ORF">EJ903_21740</name>
</gene>
<name>A0A3S0JEZ4_9PROT</name>
<dbReference type="Pfam" id="PF02518">
    <property type="entry name" value="HATPase_c"/>
    <property type="match status" value="1"/>
</dbReference>
<evidence type="ECO:0000256" key="3">
    <source>
        <dbReference type="ARBA" id="ARBA00012438"/>
    </source>
</evidence>
<dbReference type="SUPFAM" id="SSF55874">
    <property type="entry name" value="ATPase domain of HSP90 chaperone/DNA topoisomerase II/histidine kinase"/>
    <property type="match status" value="1"/>
</dbReference>
<feature type="domain" description="Histidine kinase" evidence="14">
    <location>
        <begin position="363"/>
        <end position="583"/>
    </location>
</feature>
<keyword evidence="13" id="KW-0812">Transmembrane</keyword>
<evidence type="ECO:0000256" key="11">
    <source>
        <dbReference type="ARBA" id="ARBA00023136"/>
    </source>
</evidence>
<dbReference type="CDD" id="cd00082">
    <property type="entry name" value="HisKA"/>
    <property type="match status" value="1"/>
</dbReference>
<dbReference type="InterPro" id="IPR003594">
    <property type="entry name" value="HATPase_dom"/>
</dbReference>
<evidence type="ECO:0000256" key="4">
    <source>
        <dbReference type="ARBA" id="ARBA00022475"/>
    </source>
</evidence>
<dbReference type="SUPFAM" id="SSF55785">
    <property type="entry name" value="PYP-like sensor domain (PAS domain)"/>
    <property type="match status" value="1"/>
</dbReference>
<dbReference type="GO" id="GO:0000155">
    <property type="term" value="F:phosphorelay sensor kinase activity"/>
    <property type="evidence" value="ECO:0007669"/>
    <property type="project" value="InterPro"/>
</dbReference>
<keyword evidence="17" id="KW-1185">Reference proteome</keyword>
<evidence type="ECO:0000256" key="10">
    <source>
        <dbReference type="ARBA" id="ARBA00023012"/>
    </source>
</evidence>
<dbReference type="Pfam" id="PF00512">
    <property type="entry name" value="HisKA"/>
    <property type="match status" value="1"/>
</dbReference>
<dbReference type="FunFam" id="1.10.287.130:FF:000038">
    <property type="entry name" value="Sensory transduction histidine kinase"/>
    <property type="match status" value="1"/>
</dbReference>